<reference evidence="2" key="1">
    <citation type="submission" date="2016-11" db="UniProtKB">
        <authorList>
            <consortium name="WormBaseParasite"/>
        </authorList>
    </citation>
    <scope>IDENTIFICATION</scope>
    <source>
        <strain evidence="2">KR3021</strain>
    </source>
</reference>
<proteinExistence type="predicted"/>
<sequence>MAPKIKVISRNPDDYQRETTADIHKVTRNFNAKKDTFQNQIEYTRALNAAKLDRLFAKPFVGALEGHNEAVTIIAKHPNYLGYVMTGGRDGEMKIWHVSTLRCIATTQAHESVLTGISIGGEKGNQIVTTGLDSQVKTWAWPDIHKLSFKHLTTMEPTNSVALDYVPQGVCHLLDSTDYVTCGEDISLWKQERDTPYHRYNLGVDSIFHVKANPVETQLFAGTASDRSVFLLDARQQSPITKFVMKLRNNAIAWNPMEAFSFTVASEDYNLYTFDIRHFDKASSVHTDHTAAVMSVDYSPTGKEFVSGSYDRTVRIFDVSNTRSREIYHAQRMQQVFAVAYTMDSKFVLSGSNEMNVRVWKSHASEKYGALSRREDAAVQYKEGLLRQYRHHPEVKKVYRHRHIPKAVHSAAKEHKSIRDSQKKKAENRRTYTKKGEEPEAHANIRKDNVISHDL</sequence>
<organism evidence="1 2">
    <name type="scientific">Rhabditophanes sp. KR3021</name>
    <dbReference type="NCBI Taxonomy" id="114890"/>
    <lineage>
        <taxon>Eukaryota</taxon>
        <taxon>Metazoa</taxon>
        <taxon>Ecdysozoa</taxon>
        <taxon>Nematoda</taxon>
        <taxon>Chromadorea</taxon>
        <taxon>Rhabditida</taxon>
        <taxon>Tylenchina</taxon>
        <taxon>Panagrolaimomorpha</taxon>
        <taxon>Strongyloidoidea</taxon>
        <taxon>Alloionematidae</taxon>
        <taxon>Rhabditophanes</taxon>
    </lineage>
</organism>
<dbReference type="WBParaSite" id="RSKR_0001025000.1">
    <property type="protein sequence ID" value="RSKR_0001025000.1"/>
    <property type="gene ID" value="RSKR_0001025000"/>
</dbReference>
<evidence type="ECO:0000313" key="2">
    <source>
        <dbReference type="WBParaSite" id="RSKR_0001025000.1"/>
    </source>
</evidence>
<dbReference type="Proteomes" id="UP000095286">
    <property type="component" value="Unplaced"/>
</dbReference>
<name>A0AC35UDG4_9BILA</name>
<protein>
    <submittedName>
        <fullName evidence="2">WD_REPEATS_REGION domain-containing protein</fullName>
    </submittedName>
</protein>
<accession>A0AC35UDG4</accession>
<evidence type="ECO:0000313" key="1">
    <source>
        <dbReference type="Proteomes" id="UP000095286"/>
    </source>
</evidence>